<feature type="transmembrane region" description="Helical" evidence="1">
    <location>
        <begin position="61"/>
        <end position="81"/>
    </location>
</feature>
<name>A0AAD1E5D9_9PSED</name>
<evidence type="ECO:0000313" key="3">
    <source>
        <dbReference type="Proteomes" id="UP000280455"/>
    </source>
</evidence>
<dbReference type="RefSeq" id="WP_038580315.1">
    <property type="nucleotide sequence ID" value="NZ_CP027747.1"/>
</dbReference>
<gene>
    <name evidence="2" type="ORF">C4K07_2197</name>
</gene>
<accession>A0AAD1E5D9</accession>
<proteinExistence type="predicted"/>
<organism evidence="2 3">
    <name type="scientific">Pseudomonas chlororaphis subsp. aureofaciens</name>
    <dbReference type="NCBI Taxonomy" id="587851"/>
    <lineage>
        <taxon>Bacteria</taxon>
        <taxon>Pseudomonadati</taxon>
        <taxon>Pseudomonadota</taxon>
        <taxon>Gammaproteobacteria</taxon>
        <taxon>Pseudomonadales</taxon>
        <taxon>Pseudomonadaceae</taxon>
        <taxon>Pseudomonas</taxon>
    </lineage>
</organism>
<dbReference type="EMBL" id="CP027750">
    <property type="protein sequence ID" value="AZE28982.1"/>
    <property type="molecule type" value="Genomic_DNA"/>
</dbReference>
<dbReference type="Proteomes" id="UP000280455">
    <property type="component" value="Chromosome"/>
</dbReference>
<evidence type="ECO:0000313" key="2">
    <source>
        <dbReference type="EMBL" id="AZE28982.1"/>
    </source>
</evidence>
<feature type="transmembrane region" description="Helical" evidence="1">
    <location>
        <begin position="101"/>
        <end position="123"/>
    </location>
</feature>
<keyword evidence="1" id="KW-0812">Transmembrane</keyword>
<sequence length="130" mass="14238">MIITTAHIVLGACIGTTFLGMFGLGGYYLYLGCRHMGILLSSSRHCLLVNRYKFHLQSGPWGKMALAGVVGSGLLLAPYLTRHGLMDKEDVANFPEPLKSRLLVSQCVGWFLVLTLLLEVVAVKATHYQS</sequence>
<evidence type="ECO:0000256" key="1">
    <source>
        <dbReference type="SAM" id="Phobius"/>
    </source>
</evidence>
<keyword evidence="1" id="KW-1133">Transmembrane helix</keyword>
<dbReference type="AlphaFoldDB" id="A0AAD1E5D9"/>
<protein>
    <submittedName>
        <fullName evidence="2">Uncharacterized protein</fullName>
    </submittedName>
</protein>
<reference evidence="2 3" key="1">
    <citation type="submission" date="2018-03" db="EMBL/GenBank/DDBJ databases">
        <title>Diversity of phytobeneficial traits revealed by whole-genome analysis of worldwide-isolated phenazine-producing Pseudomonas spp.</title>
        <authorList>
            <person name="Biessy A."/>
            <person name="Novinscak A."/>
            <person name="Blom J."/>
            <person name="Leger G."/>
            <person name="Thomashow L.S."/>
            <person name="Cazorla F.M."/>
            <person name="Josic D."/>
            <person name="Filion M."/>
        </authorList>
    </citation>
    <scope>NUCLEOTIDE SEQUENCE [LARGE SCALE GENOMIC DNA]</scope>
    <source>
        <strain evidence="2 3">ChPhzS24</strain>
    </source>
</reference>
<feature type="transmembrane region" description="Helical" evidence="1">
    <location>
        <begin position="6"/>
        <end position="30"/>
    </location>
</feature>
<keyword evidence="1" id="KW-0472">Membrane</keyword>